<dbReference type="InterPro" id="IPR050491">
    <property type="entry name" value="AmpC-like"/>
</dbReference>
<evidence type="ECO:0000313" key="2">
    <source>
        <dbReference type="EMBL" id="NOU80434.1"/>
    </source>
</evidence>
<protein>
    <submittedName>
        <fullName evidence="2">Serine hydrolase</fullName>
    </submittedName>
</protein>
<keyword evidence="3" id="KW-1185">Reference proteome</keyword>
<evidence type="ECO:0000259" key="1">
    <source>
        <dbReference type="Pfam" id="PF00144"/>
    </source>
</evidence>
<dbReference type="EMBL" id="WHOB01000043">
    <property type="protein sequence ID" value="NOU80434.1"/>
    <property type="molecule type" value="Genomic_DNA"/>
</dbReference>
<reference evidence="2 3" key="1">
    <citation type="submission" date="2019-10" db="EMBL/GenBank/DDBJ databases">
        <title>Description of Paenibacillus terricola sp. nov.</title>
        <authorList>
            <person name="Carlier A."/>
            <person name="Qi S."/>
        </authorList>
    </citation>
    <scope>NUCLEOTIDE SEQUENCE [LARGE SCALE GENOMIC DNA]</scope>
    <source>
        <strain evidence="2 3">LMG 31459</strain>
    </source>
</reference>
<sequence length="421" mass="49117">MQSISVKLENYINKYLELWDFYGVIQVTRKGEVLFEKACGYASIEFGIKNDMHSCFSLASMSKQFTAFAVMLLYDRQMLDIEQSAQLYLPADLKIDESIAVHHLLSHTSGLYNFYNFENDFFGGYNRMNYSQTEYFQQYINKKPTKPAGTEYDYNNSNYNLLAWIIEHVTGEKYGDFIQKHLFLPLNMLNTTVDDDSVTIANRSNNYAKDFAETVKSPYYNEKFSIGAGGIVSNCEDLHKWYACLRDRKLLTPEAYTRFLSENDNNYCYGLEHHHLYGQERYAHGGDHLGVSTYMQNYFAEDICIIILSNNEAINQYRLGNTISDILHNVEVEAPVRHTELHLSERSLRMYCGTYLEDKILIEFINGKLYFTRFSGNFHIEFYPVGEGVFVQKYYDQTHPYRIAENEMGEMTFFGHTRITP</sequence>
<dbReference type="InterPro" id="IPR001466">
    <property type="entry name" value="Beta-lactam-related"/>
</dbReference>
<dbReference type="InterPro" id="IPR012338">
    <property type="entry name" value="Beta-lactam/transpept-like"/>
</dbReference>
<dbReference type="PANTHER" id="PTHR46825:SF9">
    <property type="entry name" value="BETA-LACTAMASE-RELATED DOMAIN-CONTAINING PROTEIN"/>
    <property type="match status" value="1"/>
</dbReference>
<name>A0ABX1YL77_9BACL</name>
<dbReference type="GO" id="GO:0016787">
    <property type="term" value="F:hydrolase activity"/>
    <property type="evidence" value="ECO:0007669"/>
    <property type="project" value="UniProtKB-KW"/>
</dbReference>
<dbReference type="Pfam" id="PF00144">
    <property type="entry name" value="Beta-lactamase"/>
    <property type="match status" value="1"/>
</dbReference>
<comment type="caution">
    <text evidence="2">The sequence shown here is derived from an EMBL/GenBank/DDBJ whole genome shotgun (WGS) entry which is preliminary data.</text>
</comment>
<proteinExistence type="predicted"/>
<feature type="domain" description="Beta-lactamase-related" evidence="1">
    <location>
        <begin position="24"/>
        <end position="319"/>
    </location>
</feature>
<gene>
    <name evidence="2" type="ORF">GC101_16320</name>
</gene>
<evidence type="ECO:0000313" key="3">
    <source>
        <dbReference type="Proteomes" id="UP000596857"/>
    </source>
</evidence>
<dbReference type="SUPFAM" id="SSF56601">
    <property type="entry name" value="beta-lactamase/transpeptidase-like"/>
    <property type="match status" value="1"/>
</dbReference>
<keyword evidence="2" id="KW-0378">Hydrolase</keyword>
<dbReference type="Gene3D" id="3.40.710.10">
    <property type="entry name" value="DD-peptidase/beta-lactamase superfamily"/>
    <property type="match status" value="1"/>
</dbReference>
<dbReference type="RefSeq" id="WP_171718078.1">
    <property type="nucleotide sequence ID" value="NZ_WHOB01000043.1"/>
</dbReference>
<accession>A0ABX1YL77</accession>
<dbReference type="Proteomes" id="UP000596857">
    <property type="component" value="Unassembled WGS sequence"/>
</dbReference>
<organism evidence="2 3">
    <name type="scientific">Paenibacillus phytohabitans</name>
    <dbReference type="NCBI Taxonomy" id="2654978"/>
    <lineage>
        <taxon>Bacteria</taxon>
        <taxon>Bacillati</taxon>
        <taxon>Bacillota</taxon>
        <taxon>Bacilli</taxon>
        <taxon>Bacillales</taxon>
        <taxon>Paenibacillaceae</taxon>
        <taxon>Paenibacillus</taxon>
    </lineage>
</organism>
<dbReference type="PANTHER" id="PTHR46825">
    <property type="entry name" value="D-ALANYL-D-ALANINE-CARBOXYPEPTIDASE/ENDOPEPTIDASE AMPH"/>
    <property type="match status" value="1"/>
</dbReference>